<keyword evidence="2 3" id="KW-0539">Nucleus</keyword>
<sequence length="571" mass="62924">MPVTRLTRRRRSSLGIGTSSARIQVAERECMLIGPHGIGLSHVKPGNYGIATSPRAVTFAPNVTPGTYVEDTDGVDDMDELSSPTDALFPPAETPAPVSSRRRVPPGKRRSQGYIPRPPNAFMLFRADFVRQKHVPGSIETNHGSLSKIIGKIKFWISLRDIHSSIGNCWQALPEEEKKHWVKQAKIKKAEHRQMYPNYRFRPVHNKNKAAAKRKEKVIDTPDERRCEEVAALLLEGKKGDELAAAVRALDLQNLRDWNASTSPPPPYSTLAMPTPLYAQRRPSSVPPPSTSYNQISIPSVPFFPSAHSLSRPDSPVGNIARSNRFMFAQRRASSTGPGYYGGYSMPQTFTSMHLQPDDEPLPDVNTELFNTSFAFGFDASHGQNNFFNCATEANPNLAVSISPLDHLNVESDSLSAGSSCMSSTYPYSATTPADQHQSLDPWLQQHFNEMTPSASPSAFSVSPSTAPSEVAPMIDNGMGMYAPQPEHASHFQGWSDPMQHIPGMEAISANHGDMGLGLQHGIGYIDMQTNMHLQDYACGLEQAEIYGAEDAQGYRVLHQELGFTLEPQHY</sequence>
<dbReference type="GO" id="GO:0005634">
    <property type="term" value="C:nucleus"/>
    <property type="evidence" value="ECO:0007669"/>
    <property type="project" value="UniProtKB-UniRule"/>
</dbReference>
<dbReference type="PANTHER" id="PTHR45789">
    <property type="entry name" value="FI18025P1"/>
    <property type="match status" value="1"/>
</dbReference>
<feature type="region of interest" description="Disordered" evidence="4">
    <location>
        <begin position="82"/>
        <end position="115"/>
    </location>
</feature>
<evidence type="ECO:0000259" key="5">
    <source>
        <dbReference type="PROSITE" id="PS50118"/>
    </source>
</evidence>
<dbReference type="Pfam" id="PF00505">
    <property type="entry name" value="HMG_box"/>
    <property type="match status" value="1"/>
</dbReference>
<dbReference type="STRING" id="98765.A0A2R6S5D1"/>
<comment type="caution">
    <text evidence="6">The sequence shown here is derived from an EMBL/GenBank/DDBJ whole genome shotgun (WGS) entry which is preliminary data.</text>
</comment>
<dbReference type="SMART" id="SM00398">
    <property type="entry name" value="HMG"/>
    <property type="match status" value="1"/>
</dbReference>
<dbReference type="CDD" id="cd01389">
    <property type="entry name" value="HMG-box_ROX1-like"/>
    <property type="match status" value="1"/>
</dbReference>
<dbReference type="Proteomes" id="UP000186601">
    <property type="component" value="Unassembled WGS sequence"/>
</dbReference>
<keyword evidence="1 3" id="KW-0238">DNA-binding</keyword>
<dbReference type="InterPro" id="IPR036910">
    <property type="entry name" value="HMG_box_dom_sf"/>
</dbReference>
<evidence type="ECO:0000256" key="4">
    <source>
        <dbReference type="SAM" id="MobiDB-lite"/>
    </source>
</evidence>
<dbReference type="GO" id="GO:0000981">
    <property type="term" value="F:DNA-binding transcription factor activity, RNA polymerase II-specific"/>
    <property type="evidence" value="ECO:0007669"/>
    <property type="project" value="TreeGrafter"/>
</dbReference>
<dbReference type="InterPro" id="IPR051356">
    <property type="entry name" value="SOX/SOX-like_TF"/>
</dbReference>
<dbReference type="PANTHER" id="PTHR45789:SF2">
    <property type="entry name" value="FI18025P1"/>
    <property type="match status" value="1"/>
</dbReference>
<keyword evidence="7" id="KW-1185">Reference proteome</keyword>
<dbReference type="GO" id="GO:0000978">
    <property type="term" value="F:RNA polymerase II cis-regulatory region sequence-specific DNA binding"/>
    <property type="evidence" value="ECO:0007669"/>
    <property type="project" value="TreeGrafter"/>
</dbReference>
<evidence type="ECO:0000313" key="7">
    <source>
        <dbReference type="Proteomes" id="UP000186601"/>
    </source>
</evidence>
<dbReference type="OrthoDB" id="6247875at2759"/>
<protein>
    <recommendedName>
        <fullName evidence="5">HMG box domain-containing protein</fullName>
    </recommendedName>
</protein>
<dbReference type="Gene3D" id="1.10.30.10">
    <property type="entry name" value="High mobility group box domain"/>
    <property type="match status" value="1"/>
</dbReference>
<dbReference type="PROSITE" id="PS50118">
    <property type="entry name" value="HMG_BOX_2"/>
    <property type="match status" value="1"/>
</dbReference>
<dbReference type="InterPro" id="IPR009071">
    <property type="entry name" value="HMG_box_dom"/>
</dbReference>
<reference evidence="6 7" key="1">
    <citation type="submission" date="2018-02" db="EMBL/GenBank/DDBJ databases">
        <title>Genome sequence of the basidiomycete white-rot fungus Phlebia centrifuga.</title>
        <authorList>
            <person name="Granchi Z."/>
            <person name="Peng M."/>
            <person name="de Vries R.P."/>
            <person name="Hilden K."/>
            <person name="Makela M.R."/>
            <person name="Grigoriev I."/>
            <person name="Riley R."/>
        </authorList>
    </citation>
    <scope>NUCLEOTIDE SEQUENCE [LARGE SCALE GENOMIC DNA]</scope>
    <source>
        <strain evidence="6 7">FBCC195</strain>
    </source>
</reference>
<gene>
    <name evidence="6" type="ORF">PHLCEN_2v704</name>
</gene>
<accession>A0A2R6S5D1</accession>
<feature type="compositionally biased region" description="Basic residues" evidence="4">
    <location>
        <begin position="100"/>
        <end position="111"/>
    </location>
</feature>
<dbReference type="AlphaFoldDB" id="A0A2R6S5D1"/>
<name>A0A2R6S5D1_9APHY</name>
<dbReference type="SUPFAM" id="SSF47095">
    <property type="entry name" value="HMG-box"/>
    <property type="match status" value="1"/>
</dbReference>
<dbReference type="EMBL" id="MLYV02000042">
    <property type="protein sequence ID" value="PSS37497.1"/>
    <property type="molecule type" value="Genomic_DNA"/>
</dbReference>
<evidence type="ECO:0000256" key="2">
    <source>
        <dbReference type="ARBA" id="ARBA00023242"/>
    </source>
</evidence>
<organism evidence="6 7">
    <name type="scientific">Hermanssonia centrifuga</name>
    <dbReference type="NCBI Taxonomy" id="98765"/>
    <lineage>
        <taxon>Eukaryota</taxon>
        <taxon>Fungi</taxon>
        <taxon>Dikarya</taxon>
        <taxon>Basidiomycota</taxon>
        <taxon>Agaricomycotina</taxon>
        <taxon>Agaricomycetes</taxon>
        <taxon>Polyporales</taxon>
        <taxon>Meruliaceae</taxon>
        <taxon>Hermanssonia</taxon>
    </lineage>
</organism>
<evidence type="ECO:0000256" key="1">
    <source>
        <dbReference type="ARBA" id="ARBA00023125"/>
    </source>
</evidence>
<proteinExistence type="predicted"/>
<evidence type="ECO:0000256" key="3">
    <source>
        <dbReference type="PROSITE-ProRule" id="PRU00267"/>
    </source>
</evidence>
<feature type="DNA-binding region" description="HMG box" evidence="3">
    <location>
        <begin position="115"/>
        <end position="200"/>
    </location>
</feature>
<feature type="domain" description="HMG box" evidence="5">
    <location>
        <begin position="115"/>
        <end position="200"/>
    </location>
</feature>
<evidence type="ECO:0000313" key="6">
    <source>
        <dbReference type="EMBL" id="PSS37497.1"/>
    </source>
</evidence>